<keyword evidence="8 9" id="KW-0472">Membrane</keyword>
<gene>
    <name evidence="11" type="ORF">IC608_04840</name>
</gene>
<dbReference type="GO" id="GO:1902600">
    <property type="term" value="P:proton transmembrane transport"/>
    <property type="evidence" value="ECO:0007669"/>
    <property type="project" value="InterPro"/>
</dbReference>
<sequence>MVDWIYLVILISSGLLVASIFTSLAAFRFGAPLLLVFLFVGLAAGEDGLGLQFSDAGSAYFIGSLALAVILFDSGFGTTMRSFRQAAGPAMTLATVGVLLTAALVGVAAHILLGLGVLQSLLLGAIVGSTDAAAVFFLLRIGQITVRERVRSTLEIESGSNDPMAIFLTVVLVESIAAGISSPDASVLIGFVQQMGLGVVFGLGGGLLIAITVNRINLEGALYPVMVLGGALFLFALTGLLGGSGFLAVYVAGLVAGNRRLRAANELRRFQGGMTWLAQIVMFVMLGLYAAPSEFLAAAPGALLLAFVLIFVARPIAVWLCLLPFGFRAREQVFLGWVGLRGAVSILLAILPVIAELPNGQLYFNTVFIVVLVSLVLQGWTIRPMARWLKLIVPPTIGPLNRVELELPGTAHHELVVYRVTDGSPVARGARLPRWARPSLIIRDGQSMKYQQVRQLKPGDNVYVFTAPRFVRLLDRLFAGPTAVAQDDRDFFGVFDVDPTQPVHTLAALYGLTLPDGIAKMTIANFIASKVGGSAEVGDRVALETVELVVREVDEEGRTSAAGLAIVEEPGTAAPRRIGAGLLDVYRRAKR</sequence>
<dbReference type="Proteomes" id="UP000654108">
    <property type="component" value="Unassembled WGS sequence"/>
</dbReference>
<dbReference type="InterPro" id="IPR006153">
    <property type="entry name" value="Cation/H_exchanger_TM"/>
</dbReference>
<feature type="transmembrane region" description="Helical" evidence="9">
    <location>
        <begin position="334"/>
        <end position="355"/>
    </location>
</feature>
<evidence type="ECO:0000256" key="8">
    <source>
        <dbReference type="ARBA" id="ARBA00023136"/>
    </source>
</evidence>
<keyword evidence="2" id="KW-0813">Transport</keyword>
<evidence type="ECO:0000256" key="3">
    <source>
        <dbReference type="ARBA" id="ARBA00022449"/>
    </source>
</evidence>
<evidence type="ECO:0000313" key="11">
    <source>
        <dbReference type="EMBL" id="MBD8064801.1"/>
    </source>
</evidence>
<keyword evidence="3" id="KW-0050">Antiport</keyword>
<dbReference type="Pfam" id="PF03471">
    <property type="entry name" value="CorC_HlyC"/>
    <property type="match status" value="1"/>
</dbReference>
<evidence type="ECO:0000256" key="7">
    <source>
        <dbReference type="ARBA" id="ARBA00023065"/>
    </source>
</evidence>
<evidence type="ECO:0000313" key="12">
    <source>
        <dbReference type="Proteomes" id="UP000654108"/>
    </source>
</evidence>
<feature type="transmembrane region" description="Helical" evidence="9">
    <location>
        <begin position="297"/>
        <end position="322"/>
    </location>
</feature>
<feature type="transmembrane region" description="Helical" evidence="9">
    <location>
        <begin position="90"/>
        <end position="115"/>
    </location>
</feature>
<keyword evidence="12" id="KW-1185">Reference proteome</keyword>
<dbReference type="SMART" id="SM01091">
    <property type="entry name" value="CorC_HlyC"/>
    <property type="match status" value="1"/>
</dbReference>
<comment type="caution">
    <text evidence="11">The sequence shown here is derived from an EMBL/GenBank/DDBJ whole genome shotgun (WGS) entry which is preliminary data.</text>
</comment>
<evidence type="ECO:0000256" key="5">
    <source>
        <dbReference type="ARBA" id="ARBA00022692"/>
    </source>
</evidence>
<keyword evidence="4" id="KW-1003">Cell membrane</keyword>
<feature type="domain" description="Transporter-associated" evidence="10">
    <location>
        <begin position="488"/>
        <end position="568"/>
    </location>
</feature>
<dbReference type="NCBIfam" id="NF003716">
    <property type="entry name" value="PRK05326.1-3"/>
    <property type="match status" value="1"/>
</dbReference>
<evidence type="ECO:0000256" key="6">
    <source>
        <dbReference type="ARBA" id="ARBA00022989"/>
    </source>
</evidence>
<feature type="transmembrane region" description="Helical" evidence="9">
    <location>
        <begin position="187"/>
        <end position="213"/>
    </location>
</feature>
<feature type="transmembrane region" description="Helical" evidence="9">
    <location>
        <begin position="59"/>
        <end position="78"/>
    </location>
</feature>
<feature type="transmembrane region" description="Helical" evidence="9">
    <location>
        <begin position="361"/>
        <end position="382"/>
    </location>
</feature>
<accession>A0A927ISK3</accession>
<feature type="transmembrane region" description="Helical" evidence="9">
    <location>
        <begin position="243"/>
        <end position="261"/>
    </location>
</feature>
<feature type="transmembrane region" description="Helical" evidence="9">
    <location>
        <begin position="34"/>
        <end position="53"/>
    </location>
</feature>
<dbReference type="Gene3D" id="1.20.1530.20">
    <property type="match status" value="1"/>
</dbReference>
<evidence type="ECO:0000256" key="2">
    <source>
        <dbReference type="ARBA" id="ARBA00022448"/>
    </source>
</evidence>
<evidence type="ECO:0000259" key="10">
    <source>
        <dbReference type="SMART" id="SM01091"/>
    </source>
</evidence>
<comment type="subcellular location">
    <subcellularLocation>
        <location evidence="1">Cell membrane</location>
        <topology evidence="1">Multi-pass membrane protein</topology>
    </subcellularLocation>
</comment>
<organism evidence="11 12">
    <name type="scientific">Devosia oryzisoli</name>
    <dbReference type="NCBI Taxonomy" id="2774138"/>
    <lineage>
        <taxon>Bacteria</taxon>
        <taxon>Pseudomonadati</taxon>
        <taxon>Pseudomonadota</taxon>
        <taxon>Alphaproteobacteria</taxon>
        <taxon>Hyphomicrobiales</taxon>
        <taxon>Devosiaceae</taxon>
        <taxon>Devosia</taxon>
    </lineage>
</organism>
<keyword evidence="6 9" id="KW-1133">Transmembrane helix</keyword>
<dbReference type="AlphaFoldDB" id="A0A927ISK3"/>
<dbReference type="EMBL" id="JACYFU010000001">
    <property type="protein sequence ID" value="MBD8064801.1"/>
    <property type="molecule type" value="Genomic_DNA"/>
</dbReference>
<dbReference type="GO" id="GO:0015297">
    <property type="term" value="F:antiporter activity"/>
    <property type="evidence" value="ECO:0007669"/>
    <property type="project" value="UniProtKB-KW"/>
</dbReference>
<keyword evidence="7" id="KW-0406">Ion transport</keyword>
<dbReference type="Pfam" id="PF00999">
    <property type="entry name" value="Na_H_Exchanger"/>
    <property type="match status" value="1"/>
</dbReference>
<evidence type="ECO:0000256" key="4">
    <source>
        <dbReference type="ARBA" id="ARBA00022475"/>
    </source>
</evidence>
<keyword evidence="5 9" id="KW-0812">Transmembrane</keyword>
<evidence type="ECO:0000256" key="1">
    <source>
        <dbReference type="ARBA" id="ARBA00004651"/>
    </source>
</evidence>
<feature type="transmembrane region" description="Helical" evidence="9">
    <location>
        <begin position="6"/>
        <end position="27"/>
    </location>
</feature>
<dbReference type="NCBIfam" id="NF003714">
    <property type="entry name" value="PRK05326.1-1"/>
    <property type="match status" value="1"/>
</dbReference>
<name>A0A927ISK3_9HYPH</name>
<dbReference type="GO" id="GO:0005886">
    <property type="term" value="C:plasma membrane"/>
    <property type="evidence" value="ECO:0007669"/>
    <property type="project" value="UniProtKB-SubCell"/>
</dbReference>
<dbReference type="InterPro" id="IPR005170">
    <property type="entry name" value="Transptr-assoc_dom"/>
</dbReference>
<protein>
    <submittedName>
        <fullName evidence="11">Potassium/proton antiporter</fullName>
    </submittedName>
</protein>
<reference evidence="11" key="1">
    <citation type="submission" date="2020-09" db="EMBL/GenBank/DDBJ databases">
        <title>Genome seq and assembly of Devosia sp.</title>
        <authorList>
            <person name="Chhetri G."/>
        </authorList>
    </citation>
    <scope>NUCLEOTIDE SEQUENCE</scope>
    <source>
        <strain evidence="11">PTR5</strain>
    </source>
</reference>
<evidence type="ECO:0000256" key="9">
    <source>
        <dbReference type="SAM" id="Phobius"/>
    </source>
</evidence>
<dbReference type="RefSeq" id="WP_191773796.1">
    <property type="nucleotide sequence ID" value="NZ_JACYFU010000001.1"/>
</dbReference>
<proteinExistence type="predicted"/>
<dbReference type="PANTHER" id="PTHR32507:SF7">
    <property type="entry name" value="K(+)_H(+) ANTIPORTER NHAP2"/>
    <property type="match status" value="1"/>
</dbReference>
<feature type="transmembrane region" description="Helical" evidence="9">
    <location>
        <begin position="273"/>
        <end position="291"/>
    </location>
</feature>
<dbReference type="PANTHER" id="PTHR32507">
    <property type="entry name" value="NA(+)/H(+) ANTIPORTER 1"/>
    <property type="match status" value="1"/>
</dbReference>
<feature type="transmembrane region" description="Helical" evidence="9">
    <location>
        <begin position="121"/>
        <end position="142"/>
    </location>
</feature>
<dbReference type="NCBIfam" id="NF003715">
    <property type="entry name" value="PRK05326.1-2"/>
    <property type="match status" value="1"/>
</dbReference>
<dbReference type="InterPro" id="IPR038770">
    <property type="entry name" value="Na+/solute_symporter_sf"/>
</dbReference>